<sequence>MDDVKTTFDNKKLRDLSKFKNNLEEVIRYYNDLFIAYKLSFVEHKEAILHALQMEQNKLNLIGIEI</sequence>
<proteinExistence type="predicted"/>
<keyword evidence="2" id="KW-1185">Reference proteome</keyword>
<comment type="caution">
    <text evidence="1">The sequence shown here is derived from an EMBL/GenBank/DDBJ whole genome shotgun (WGS) entry which is preliminary data.</text>
</comment>
<dbReference type="Proteomes" id="UP000239522">
    <property type="component" value="Unassembled WGS sequence"/>
</dbReference>
<accession>A0A2S7KWK5</accession>
<evidence type="ECO:0000313" key="2">
    <source>
        <dbReference type="Proteomes" id="UP000239522"/>
    </source>
</evidence>
<reference evidence="1 2" key="1">
    <citation type="submission" date="2016-11" db="EMBL/GenBank/DDBJ databases">
        <title>Trade-off between light-utilization and light-protection in marine flavobacteria.</title>
        <authorList>
            <person name="Kumagai Y."/>
        </authorList>
    </citation>
    <scope>NUCLEOTIDE SEQUENCE [LARGE SCALE GENOMIC DNA]</scope>
    <source>
        <strain evidence="1 2">ATCC 700397</strain>
    </source>
</reference>
<organism evidence="1 2">
    <name type="scientific">Polaribacter filamentus</name>
    <dbReference type="NCBI Taxonomy" id="53483"/>
    <lineage>
        <taxon>Bacteria</taxon>
        <taxon>Pseudomonadati</taxon>
        <taxon>Bacteroidota</taxon>
        <taxon>Flavobacteriia</taxon>
        <taxon>Flavobacteriales</taxon>
        <taxon>Flavobacteriaceae</taxon>
    </lineage>
</organism>
<gene>
    <name evidence="1" type="ORF">BST83_07645</name>
</gene>
<dbReference type="AlphaFoldDB" id="A0A2S7KWK5"/>
<dbReference type="EMBL" id="MQUA01000013">
    <property type="protein sequence ID" value="PQB07034.1"/>
    <property type="molecule type" value="Genomic_DNA"/>
</dbReference>
<protein>
    <submittedName>
        <fullName evidence="1">Uncharacterized protein</fullName>
    </submittedName>
</protein>
<evidence type="ECO:0000313" key="1">
    <source>
        <dbReference type="EMBL" id="PQB07034.1"/>
    </source>
</evidence>
<name>A0A2S7KWK5_9FLAO</name>